<sequence length="190" mass="21027">MTDLTVHSPATRDLLATFERARTRLFGRLDGLTDAEYHWEPVGDCVGVRPGDDGVFRVATLFPEPAPGAPDPVTTIAWRVWHIGALCLRGYVTHFFDDAPEFGDRHVWPGTAEAGIRALSEDWEHFVSRLAALDDTRLLAPMGRGPAGWTDETYQKLALHALVEVAHHGGEIGLLRDLYLREGVRAPLLP</sequence>
<dbReference type="EMBL" id="JAANNT010000001">
    <property type="protein sequence ID" value="NUV27203.1"/>
    <property type="molecule type" value="Genomic_DNA"/>
</dbReference>
<feature type="domain" description="DinB-like" evidence="1">
    <location>
        <begin position="18"/>
        <end position="172"/>
    </location>
</feature>
<dbReference type="SUPFAM" id="SSF109854">
    <property type="entry name" value="DinB/YfiT-like putative metalloenzymes"/>
    <property type="match status" value="1"/>
</dbReference>
<evidence type="ECO:0000313" key="2">
    <source>
        <dbReference type="EMBL" id="NUV27203.1"/>
    </source>
</evidence>
<protein>
    <submittedName>
        <fullName evidence="2">DinB family protein</fullName>
    </submittedName>
</protein>
<keyword evidence="3" id="KW-1185">Reference proteome</keyword>
<organism evidence="2 3">
    <name type="scientific">Streptomyces odorifer</name>
    <dbReference type="NCBI Taxonomy" id="53450"/>
    <lineage>
        <taxon>Bacteria</taxon>
        <taxon>Bacillati</taxon>
        <taxon>Actinomycetota</taxon>
        <taxon>Actinomycetes</taxon>
        <taxon>Kitasatosporales</taxon>
        <taxon>Streptomycetaceae</taxon>
        <taxon>Streptomyces</taxon>
        <taxon>Streptomyces albidoflavus group</taxon>
    </lineage>
</organism>
<dbReference type="AlphaFoldDB" id="A0A7Y6C784"/>
<proteinExistence type="predicted"/>
<evidence type="ECO:0000259" key="1">
    <source>
        <dbReference type="Pfam" id="PF12867"/>
    </source>
</evidence>
<name>A0A7Y6C784_9ACTN</name>
<accession>A0A7Y6C784</accession>
<gene>
    <name evidence="2" type="ORF">G6W59_02375</name>
</gene>
<dbReference type="Gene3D" id="1.20.120.450">
    <property type="entry name" value="dinb family like domain"/>
    <property type="match status" value="1"/>
</dbReference>
<dbReference type="Proteomes" id="UP000540128">
    <property type="component" value="Unassembled WGS sequence"/>
</dbReference>
<dbReference type="Pfam" id="PF12867">
    <property type="entry name" value="DinB_2"/>
    <property type="match status" value="1"/>
</dbReference>
<reference evidence="2 3" key="1">
    <citation type="submission" date="2020-03" db="EMBL/GenBank/DDBJ databases">
        <title>Complete genome sequence of sixteen Streptomyces strains facilitates identification of candidate genes involved in plant growth-promotion in grain legumes and cereals.</title>
        <authorList>
            <person name="Gopalakrishnan S."/>
            <person name="Thakur V."/>
            <person name="Saxena R."/>
            <person name="Vadlamudi S."/>
            <person name="Purohit S."/>
            <person name="Kumar V."/>
            <person name="Rathore A."/>
            <person name="Chitikineni A."/>
            <person name="Varshney R.K."/>
        </authorList>
    </citation>
    <scope>NUCLEOTIDE SEQUENCE [LARGE SCALE GENOMIC DNA]</scope>
    <source>
        <strain evidence="2 3">KAI-180</strain>
    </source>
</reference>
<dbReference type="InterPro" id="IPR024775">
    <property type="entry name" value="DinB-like"/>
</dbReference>
<comment type="caution">
    <text evidence="2">The sequence shown here is derived from an EMBL/GenBank/DDBJ whole genome shotgun (WGS) entry which is preliminary data.</text>
</comment>
<evidence type="ECO:0000313" key="3">
    <source>
        <dbReference type="Proteomes" id="UP000540128"/>
    </source>
</evidence>
<dbReference type="InterPro" id="IPR034660">
    <property type="entry name" value="DinB/YfiT-like"/>
</dbReference>
<dbReference type="RefSeq" id="WP_030696756.1">
    <property type="nucleotide sequence ID" value="NZ_JAANNT010000001.1"/>
</dbReference>